<proteinExistence type="predicted"/>
<protein>
    <submittedName>
        <fullName evidence="1">Uncharacterized protein</fullName>
    </submittedName>
</protein>
<dbReference type="Proteomes" id="UP000612899">
    <property type="component" value="Unassembled WGS sequence"/>
</dbReference>
<evidence type="ECO:0000313" key="2">
    <source>
        <dbReference type="Proteomes" id="UP000612899"/>
    </source>
</evidence>
<comment type="caution">
    <text evidence="1">The sequence shown here is derived from an EMBL/GenBank/DDBJ whole genome shotgun (WGS) entry which is preliminary data.</text>
</comment>
<reference evidence="1" key="1">
    <citation type="submission" date="2021-01" db="EMBL/GenBank/DDBJ databases">
        <title>Whole genome shotgun sequence of Rhizocola hellebori NBRC 109834.</title>
        <authorList>
            <person name="Komaki H."/>
            <person name="Tamura T."/>
        </authorList>
    </citation>
    <scope>NUCLEOTIDE SEQUENCE</scope>
    <source>
        <strain evidence="1">NBRC 109834</strain>
    </source>
</reference>
<dbReference type="EMBL" id="BONY01000010">
    <property type="protein sequence ID" value="GIH03886.1"/>
    <property type="molecule type" value="Genomic_DNA"/>
</dbReference>
<dbReference type="AlphaFoldDB" id="A0A8J3Q537"/>
<organism evidence="1 2">
    <name type="scientific">Rhizocola hellebori</name>
    <dbReference type="NCBI Taxonomy" id="1392758"/>
    <lineage>
        <taxon>Bacteria</taxon>
        <taxon>Bacillati</taxon>
        <taxon>Actinomycetota</taxon>
        <taxon>Actinomycetes</taxon>
        <taxon>Micromonosporales</taxon>
        <taxon>Micromonosporaceae</taxon>
        <taxon>Rhizocola</taxon>
    </lineage>
</organism>
<keyword evidence="2" id="KW-1185">Reference proteome</keyword>
<name>A0A8J3Q537_9ACTN</name>
<gene>
    <name evidence="1" type="ORF">Rhe02_19530</name>
</gene>
<evidence type="ECO:0000313" key="1">
    <source>
        <dbReference type="EMBL" id="GIH03886.1"/>
    </source>
</evidence>
<dbReference type="RefSeq" id="WP_203907793.1">
    <property type="nucleotide sequence ID" value="NZ_BONY01000010.1"/>
</dbReference>
<accession>A0A8J3Q537</accession>
<sequence length="66" mass="7194">MENTTAFVGDLSLDDLRIETLEARVEFMAAGYCGCEGAGYCGFWADNAIGERFFIPYYVCGSSSAM</sequence>